<feature type="domain" description="DUF4180" evidence="1">
    <location>
        <begin position="4"/>
        <end position="113"/>
    </location>
</feature>
<keyword evidence="3" id="KW-1185">Reference proteome</keyword>
<comment type="caution">
    <text evidence="2">The sequence shown here is derived from an EMBL/GenBank/DDBJ whole genome shotgun (WGS) entry which is preliminary data.</text>
</comment>
<organism evidence="2 3">
    <name type="scientific">Cellulomonas edaphi</name>
    <dbReference type="NCBI Taxonomy" id="3053468"/>
    <lineage>
        <taxon>Bacteria</taxon>
        <taxon>Bacillati</taxon>
        <taxon>Actinomycetota</taxon>
        <taxon>Actinomycetes</taxon>
        <taxon>Micrococcales</taxon>
        <taxon>Cellulomonadaceae</taxon>
        <taxon>Cellulomonas</taxon>
    </lineage>
</organism>
<dbReference type="Pfam" id="PF13788">
    <property type="entry name" value="DUF4180"/>
    <property type="match status" value="1"/>
</dbReference>
<dbReference type="InterPro" id="IPR025438">
    <property type="entry name" value="DUF4180"/>
</dbReference>
<dbReference type="RefSeq" id="WP_289448136.1">
    <property type="nucleotide sequence ID" value="NZ_JAUCGR010000004.1"/>
</dbReference>
<gene>
    <name evidence="2" type="ORF">QRT05_14955</name>
</gene>
<protein>
    <submittedName>
        <fullName evidence="2">DUF4180 domain-containing protein</fullName>
    </submittedName>
</protein>
<sequence>MAGKRRVSRLADEGPLVSTVADVLDLVGDAWSVEAEVIAVPVSRLHPAFFDLSSGFAGDVAQKLVNYHLVLAVVGDVSDHAARSSALTAWIAESNRGSHVWFVPDDGALDARL</sequence>
<evidence type="ECO:0000313" key="3">
    <source>
        <dbReference type="Proteomes" id="UP001321453"/>
    </source>
</evidence>
<evidence type="ECO:0000313" key="2">
    <source>
        <dbReference type="EMBL" id="MDM7832635.1"/>
    </source>
</evidence>
<accession>A0ABT7SAH7</accession>
<proteinExistence type="predicted"/>
<dbReference type="Proteomes" id="UP001321453">
    <property type="component" value="Unassembled WGS sequence"/>
</dbReference>
<dbReference type="EMBL" id="JAUCGR010000004">
    <property type="protein sequence ID" value="MDM7832635.1"/>
    <property type="molecule type" value="Genomic_DNA"/>
</dbReference>
<name>A0ABT7SAH7_9CELL</name>
<reference evidence="2 3" key="1">
    <citation type="submission" date="2023-06" db="EMBL/GenBank/DDBJ databases">
        <title>Cellulomonas sp. MW9 Whole genome sequence.</title>
        <authorList>
            <person name="Park S."/>
        </authorList>
    </citation>
    <scope>NUCLEOTIDE SEQUENCE [LARGE SCALE GENOMIC DNA]</scope>
    <source>
        <strain evidence="2 3">MW9</strain>
    </source>
</reference>
<evidence type="ECO:0000259" key="1">
    <source>
        <dbReference type="Pfam" id="PF13788"/>
    </source>
</evidence>